<dbReference type="RefSeq" id="WP_063381616.1">
    <property type="nucleotide sequence ID" value="NZ_AUXX01000023.1"/>
</dbReference>
<dbReference type="SUPFAM" id="SSF53474">
    <property type="entry name" value="alpha/beta-Hydrolases"/>
    <property type="match status" value="1"/>
</dbReference>
<evidence type="ECO:0000313" key="4">
    <source>
        <dbReference type="Proteomes" id="UP000076661"/>
    </source>
</evidence>
<dbReference type="AlphaFoldDB" id="A0A162BP28"/>
<dbReference type="PANTHER" id="PTHR42776:SF28">
    <property type="entry name" value="GLUTAMYL ENDOPEPTIDASE, CHLOROPLASTIC-RELATED"/>
    <property type="match status" value="1"/>
</dbReference>
<comment type="caution">
    <text evidence="3">The sequence shown here is derived from an EMBL/GenBank/DDBJ whole genome shotgun (WGS) entry which is preliminary data.</text>
</comment>
<evidence type="ECO:0000259" key="2">
    <source>
        <dbReference type="Pfam" id="PF00326"/>
    </source>
</evidence>
<name>A0A162BP28_9GAMM</name>
<dbReference type="Pfam" id="PF00326">
    <property type="entry name" value="Peptidase_S9"/>
    <property type="match status" value="1"/>
</dbReference>
<sequence length="838" mass="93698">MGIRKGFSEVINTTGSLLFTATLFMFALSLFHSSATNATEYKKPSLEIAEFVNKYSVPEALVGPKGRWMALLDEAPLNQLSNTTTRHLLGVEFNPLSTMHADIPRYSRISFKHIDTGAVISPTGIPDGRILHPSWSANGRHLAFILETEQAAHLWVFDIKQKKSRILSQFALNGFTISKPFEWLADGSGLIANIKLNGRVAEPAPNVVRISHSPLVVNSTASFNNRDKEQFGPVQQDEFKTYALTQLYKLSLQGGAVAIGQPAYFSDFSASPDATNLLVAMMDISTLPQMRVVDFKEQNNSVWQIWGMRGVPLYEVYRPQKSLQGTDRLSQPFVETTVRRAFKWRADKGATLIWAQSSDSDDNESLYSISAPFKRTARHYADTDGRVSHILWGDSQLAVLVMNKANGKKAYYAFSPLTPNRSRVELQLFDDLNRGAKRELIFTKNDLGVDVLRVAGGRYLFVKGTNRNNGQDEPYLSRFDAKGNLFTPIWQASAPYFEQVIDVISDDGMRFVTRKESKNNPANYFSRNLTFDTVEQLTKSAHPYPSMQNISKELMSFNVGSGRVVEGDFYLPNSFDPSNGRIPVLIWINAQAPTDNSGTKSPYLFAQQDALSGVPFVHEGYAVLNLHNLPLLSAQLQGEELAKQLRDSADVIVSTLIAQGIADKDKIAIGGHGLGATAVVNLLAQTNLFVTGIARSGTYNFTLTPFAFGQNEHSLWQNQSRYINNSVIFKADKINTSLMLVHGYQDKSKGSFAVQSERLFSAMNDLGKSVKLVMLPQSGHIYTEQEEVLHMLYEQSKWLQLHFEPLPTVEETDTIPDVLRFELPEPQQEFQYPSLWNQ</sequence>
<dbReference type="EMBL" id="AUXX01000023">
    <property type="protein sequence ID" value="KZN64957.1"/>
    <property type="molecule type" value="Genomic_DNA"/>
</dbReference>
<accession>A0A162BP28</accession>
<dbReference type="Gene3D" id="2.120.10.30">
    <property type="entry name" value="TolB, C-terminal domain"/>
    <property type="match status" value="1"/>
</dbReference>
<dbReference type="PATRIC" id="fig|1365257.3.peg.3034"/>
<dbReference type="InterPro" id="IPR001375">
    <property type="entry name" value="Peptidase_S9_cat"/>
</dbReference>
<dbReference type="InterPro" id="IPR029058">
    <property type="entry name" value="AB_hydrolase_fold"/>
</dbReference>
<reference evidence="3 4" key="1">
    <citation type="submission" date="2013-07" db="EMBL/GenBank/DDBJ databases">
        <title>Comparative Genomic and Metabolomic Analysis of Twelve Strains of Pseudoalteromonas luteoviolacea.</title>
        <authorList>
            <person name="Vynne N.G."/>
            <person name="Mansson M."/>
            <person name="Gram L."/>
        </authorList>
    </citation>
    <scope>NUCLEOTIDE SEQUENCE [LARGE SCALE GENOMIC DNA]</scope>
    <source>
        <strain evidence="3 4">S4060-1</strain>
    </source>
</reference>
<dbReference type="GO" id="GO:0006508">
    <property type="term" value="P:proteolysis"/>
    <property type="evidence" value="ECO:0007669"/>
    <property type="project" value="InterPro"/>
</dbReference>
<protein>
    <recommendedName>
        <fullName evidence="2">Peptidase S9 prolyl oligopeptidase catalytic domain-containing protein</fullName>
    </recommendedName>
</protein>
<dbReference type="Proteomes" id="UP000076661">
    <property type="component" value="Unassembled WGS sequence"/>
</dbReference>
<organism evidence="3 4">
    <name type="scientific">Pseudoalteromonas luteoviolacea S4060-1</name>
    <dbReference type="NCBI Taxonomy" id="1365257"/>
    <lineage>
        <taxon>Bacteria</taxon>
        <taxon>Pseudomonadati</taxon>
        <taxon>Pseudomonadota</taxon>
        <taxon>Gammaproteobacteria</taxon>
        <taxon>Alteromonadales</taxon>
        <taxon>Pseudoalteromonadaceae</taxon>
        <taxon>Pseudoalteromonas</taxon>
    </lineage>
</organism>
<dbReference type="SUPFAM" id="SSF82171">
    <property type="entry name" value="DPP6 N-terminal domain-like"/>
    <property type="match status" value="1"/>
</dbReference>
<gene>
    <name evidence="3" type="ORF">N478_02840</name>
</gene>
<dbReference type="PANTHER" id="PTHR42776">
    <property type="entry name" value="SERINE PEPTIDASE S9 FAMILY MEMBER"/>
    <property type="match status" value="1"/>
</dbReference>
<feature type="domain" description="Peptidase S9 prolyl oligopeptidase catalytic" evidence="2">
    <location>
        <begin position="653"/>
        <end position="803"/>
    </location>
</feature>
<dbReference type="InterPro" id="IPR011042">
    <property type="entry name" value="6-blade_b-propeller_TolB-like"/>
</dbReference>
<keyword evidence="1" id="KW-0378">Hydrolase</keyword>
<dbReference type="Gene3D" id="3.40.50.1820">
    <property type="entry name" value="alpha/beta hydrolase"/>
    <property type="match status" value="1"/>
</dbReference>
<evidence type="ECO:0000256" key="1">
    <source>
        <dbReference type="ARBA" id="ARBA00022801"/>
    </source>
</evidence>
<dbReference type="GO" id="GO:0004252">
    <property type="term" value="F:serine-type endopeptidase activity"/>
    <property type="evidence" value="ECO:0007669"/>
    <property type="project" value="TreeGrafter"/>
</dbReference>
<proteinExistence type="predicted"/>
<evidence type="ECO:0000313" key="3">
    <source>
        <dbReference type="EMBL" id="KZN64957.1"/>
    </source>
</evidence>